<evidence type="ECO:0008006" key="4">
    <source>
        <dbReference type="Google" id="ProtNLM"/>
    </source>
</evidence>
<accession>A0A2T2ZY29</accession>
<dbReference type="GO" id="GO:0008757">
    <property type="term" value="F:S-adenosylmethionine-dependent methyltransferase activity"/>
    <property type="evidence" value="ECO:0007669"/>
    <property type="project" value="UniProtKB-ARBA"/>
</dbReference>
<evidence type="ECO:0000256" key="1">
    <source>
        <dbReference type="SAM" id="MobiDB-lite"/>
    </source>
</evidence>
<gene>
    <name evidence="2" type="ORF">BD289DRAFT_375628</name>
</gene>
<evidence type="ECO:0000313" key="2">
    <source>
        <dbReference type="EMBL" id="PSR79332.1"/>
    </source>
</evidence>
<dbReference type="STRING" id="2025994.A0A2T2ZY29"/>
<dbReference type="AlphaFoldDB" id="A0A2T2ZY29"/>
<feature type="non-terminal residue" evidence="2">
    <location>
        <position position="1"/>
    </location>
</feature>
<feature type="region of interest" description="Disordered" evidence="1">
    <location>
        <begin position="137"/>
        <end position="162"/>
    </location>
</feature>
<organism evidence="2 3">
    <name type="scientific">Coniella lustricola</name>
    <dbReference type="NCBI Taxonomy" id="2025994"/>
    <lineage>
        <taxon>Eukaryota</taxon>
        <taxon>Fungi</taxon>
        <taxon>Dikarya</taxon>
        <taxon>Ascomycota</taxon>
        <taxon>Pezizomycotina</taxon>
        <taxon>Sordariomycetes</taxon>
        <taxon>Sordariomycetidae</taxon>
        <taxon>Diaporthales</taxon>
        <taxon>Schizoparmaceae</taxon>
        <taxon>Coniella</taxon>
    </lineage>
</organism>
<proteinExistence type="predicted"/>
<dbReference type="Pfam" id="PF10294">
    <property type="entry name" value="Methyltransf_16"/>
    <property type="match status" value="1"/>
</dbReference>
<evidence type="ECO:0000313" key="3">
    <source>
        <dbReference type="Proteomes" id="UP000241462"/>
    </source>
</evidence>
<name>A0A2T2ZY29_9PEZI</name>
<feature type="compositionally biased region" description="Low complexity" evidence="1">
    <location>
        <begin position="151"/>
        <end position="162"/>
    </location>
</feature>
<dbReference type="PANTHER" id="PTHR14614">
    <property type="entry name" value="HEPATOCELLULAR CARCINOMA-ASSOCIATED ANTIGEN"/>
    <property type="match status" value="1"/>
</dbReference>
<dbReference type="EMBL" id="KZ678571">
    <property type="protein sequence ID" value="PSR79332.1"/>
    <property type="molecule type" value="Genomic_DNA"/>
</dbReference>
<dbReference type="InterPro" id="IPR019410">
    <property type="entry name" value="Methyltransf_16"/>
</dbReference>
<dbReference type="InterPro" id="IPR029063">
    <property type="entry name" value="SAM-dependent_MTases_sf"/>
</dbReference>
<reference evidence="2 3" key="1">
    <citation type="journal article" date="2018" name="Mycol. Prog.">
        <title>Coniella lustricola, a new species from submerged detritus.</title>
        <authorList>
            <person name="Raudabaugh D.B."/>
            <person name="Iturriaga T."/>
            <person name="Carver A."/>
            <person name="Mondo S."/>
            <person name="Pangilinan J."/>
            <person name="Lipzen A."/>
            <person name="He G."/>
            <person name="Amirebrahimi M."/>
            <person name="Grigoriev I.V."/>
            <person name="Miller A.N."/>
        </authorList>
    </citation>
    <scope>NUCLEOTIDE SEQUENCE [LARGE SCALE GENOMIC DNA]</scope>
    <source>
        <strain evidence="2 3">B22-T-1</strain>
    </source>
</reference>
<dbReference type="Gene3D" id="3.40.50.150">
    <property type="entry name" value="Vaccinia Virus protein VP39"/>
    <property type="match status" value="1"/>
</dbReference>
<dbReference type="OrthoDB" id="2529286at2759"/>
<protein>
    <recommendedName>
        <fullName evidence="4">Methyltransferase-domain-containing protein</fullName>
    </recommendedName>
</protein>
<keyword evidence="3" id="KW-1185">Reference proteome</keyword>
<dbReference type="InParanoid" id="A0A2T2ZY29"/>
<sequence length="312" mass="33479">EAFLLFAQSFPSQNLGFIDSKASSLDISINGRDLTITQSPAILSSNRANGTTGAVVWKVTPLFASWLASSKPNILFRNGVLSSASIVLELGCGVSALVGLATSPLVHRYLLTDQPYVARFVEQNIIQNSTDAALFSPSTNNSNLNNKRKAPSSGSSASKGANARANATGNLTFHPLDWELDTLDPATLGIPNLVVACDCVYNDALIVPLVQSCVDACRLQLFSSAFSSSSSPSGHKERAERNDEEGSIAELNPCVCVVAQQLRAPEVFEAWLSEFMRKGFRVWRMPDAELPEGLRSTAGFVVHVGILREAYG</sequence>
<dbReference type="Proteomes" id="UP000241462">
    <property type="component" value="Unassembled WGS sequence"/>
</dbReference>
<dbReference type="GO" id="GO:0032991">
    <property type="term" value="C:protein-containing complex"/>
    <property type="evidence" value="ECO:0007669"/>
    <property type="project" value="TreeGrafter"/>
</dbReference>
<dbReference type="PANTHER" id="PTHR14614:SF109">
    <property type="entry name" value="RIBOSOMAL LYSINE N-METHYLTRANSFERASE 5"/>
    <property type="match status" value="1"/>
</dbReference>
<dbReference type="FunCoup" id="A0A2T2ZY29">
    <property type="interactions" value="7"/>
</dbReference>
<dbReference type="GO" id="GO:0005829">
    <property type="term" value="C:cytosol"/>
    <property type="evidence" value="ECO:0007669"/>
    <property type="project" value="TreeGrafter"/>
</dbReference>
<feature type="region of interest" description="Disordered" evidence="1">
    <location>
        <begin position="225"/>
        <end position="245"/>
    </location>
</feature>